<evidence type="ECO:0000313" key="5">
    <source>
        <dbReference type="EMBL" id="QBK30171.1"/>
    </source>
</evidence>
<dbReference type="PANTHER" id="PTHR30154:SF53">
    <property type="entry name" value="HTH-TYPE TRANSCRIPTIONAL REGULATOR LRPC"/>
    <property type="match status" value="1"/>
</dbReference>
<dbReference type="GO" id="GO:0043200">
    <property type="term" value="P:response to amino acid"/>
    <property type="evidence" value="ECO:0007669"/>
    <property type="project" value="TreeGrafter"/>
</dbReference>
<reference evidence="5 6" key="1">
    <citation type="journal article" date="2017" name="Int. J. Syst. Evol. Microbiol.">
        <title>Roseitalea porphyridii gen. nov., sp. nov., isolated from a red alga, and reclassification of Hoeflea suaedae Chung et al. 2013 as Pseudohoeflea suaedae gen. nov., comb. nov.</title>
        <authorList>
            <person name="Hyeon J.W."/>
            <person name="Jeong S.E."/>
            <person name="Baek K."/>
            <person name="Jeon C.O."/>
        </authorList>
    </citation>
    <scope>NUCLEOTIDE SEQUENCE [LARGE SCALE GENOMIC DNA]</scope>
    <source>
        <strain evidence="5 6">MA7-20</strain>
    </source>
</reference>
<evidence type="ECO:0000259" key="4">
    <source>
        <dbReference type="PROSITE" id="PS50956"/>
    </source>
</evidence>
<gene>
    <name evidence="5" type="ORF">E0E05_05900</name>
</gene>
<dbReference type="SUPFAM" id="SSF46785">
    <property type="entry name" value="Winged helix' DNA-binding domain"/>
    <property type="match status" value="1"/>
</dbReference>
<dbReference type="FunFam" id="1.10.10.10:FF:000186">
    <property type="entry name" value="AsnC family transcriptional regulator"/>
    <property type="match status" value="1"/>
</dbReference>
<dbReference type="InterPro" id="IPR036390">
    <property type="entry name" value="WH_DNA-bd_sf"/>
</dbReference>
<dbReference type="InterPro" id="IPR019887">
    <property type="entry name" value="Tscrpt_reg_AsnC/Lrp_C"/>
</dbReference>
<keyword evidence="3" id="KW-0804">Transcription</keyword>
<evidence type="ECO:0000256" key="2">
    <source>
        <dbReference type="ARBA" id="ARBA00023125"/>
    </source>
</evidence>
<dbReference type="GO" id="GO:0006355">
    <property type="term" value="P:regulation of DNA-templated transcription"/>
    <property type="evidence" value="ECO:0007669"/>
    <property type="project" value="UniProtKB-ARBA"/>
</dbReference>
<dbReference type="PROSITE" id="PS00519">
    <property type="entry name" value="HTH_ASNC_1"/>
    <property type="match status" value="1"/>
</dbReference>
<dbReference type="GeneID" id="90766824"/>
<dbReference type="OrthoDB" id="166264at2"/>
<dbReference type="Pfam" id="PF01037">
    <property type="entry name" value="AsnC_trans_reg"/>
    <property type="match status" value="1"/>
</dbReference>
<evidence type="ECO:0000313" key="6">
    <source>
        <dbReference type="Proteomes" id="UP000293719"/>
    </source>
</evidence>
<dbReference type="GO" id="GO:0005829">
    <property type="term" value="C:cytosol"/>
    <property type="evidence" value="ECO:0007669"/>
    <property type="project" value="TreeGrafter"/>
</dbReference>
<dbReference type="Pfam" id="PF13412">
    <property type="entry name" value="HTH_24"/>
    <property type="match status" value="1"/>
</dbReference>
<dbReference type="Proteomes" id="UP000293719">
    <property type="component" value="Chromosome"/>
</dbReference>
<sequence length="159" mass="17257">MKRLGYQNGALDAADRKILTLLVENARTTTAELARAVGLSAPSVAERVRRLEEAGVIGGYTAEIAPEAIGLPVSVWLRIRPVPGQLEKVVEIIRSIAEITECDRVTGEDCFLARAHLASVAEMERIIDRIIPHAMTNTSVIQSSPVKRRLPPLPGASTR</sequence>
<dbReference type="InterPro" id="IPR019888">
    <property type="entry name" value="Tscrpt_reg_AsnC-like"/>
</dbReference>
<evidence type="ECO:0000256" key="1">
    <source>
        <dbReference type="ARBA" id="ARBA00023015"/>
    </source>
</evidence>
<dbReference type="Gene3D" id="3.30.70.920">
    <property type="match status" value="1"/>
</dbReference>
<dbReference type="RefSeq" id="WP_131615873.1">
    <property type="nucleotide sequence ID" value="NZ_CP036532.1"/>
</dbReference>
<dbReference type="GO" id="GO:0043565">
    <property type="term" value="F:sequence-specific DNA binding"/>
    <property type="evidence" value="ECO:0007669"/>
    <property type="project" value="InterPro"/>
</dbReference>
<protein>
    <submittedName>
        <fullName evidence="5">Lrp/AsnC family transcriptional regulator</fullName>
    </submittedName>
</protein>
<keyword evidence="6" id="KW-1185">Reference proteome</keyword>
<dbReference type="SUPFAM" id="SSF54909">
    <property type="entry name" value="Dimeric alpha+beta barrel"/>
    <property type="match status" value="1"/>
</dbReference>
<evidence type="ECO:0000256" key="3">
    <source>
        <dbReference type="ARBA" id="ARBA00023163"/>
    </source>
</evidence>
<organism evidence="5 6">
    <name type="scientific">Roseitalea porphyridii</name>
    <dbReference type="NCBI Taxonomy" id="1852022"/>
    <lineage>
        <taxon>Bacteria</taxon>
        <taxon>Pseudomonadati</taxon>
        <taxon>Pseudomonadota</taxon>
        <taxon>Alphaproteobacteria</taxon>
        <taxon>Hyphomicrobiales</taxon>
        <taxon>Ahrensiaceae</taxon>
        <taxon>Roseitalea</taxon>
    </lineage>
</organism>
<dbReference type="InterPro" id="IPR036388">
    <property type="entry name" value="WH-like_DNA-bd_sf"/>
</dbReference>
<dbReference type="InterPro" id="IPR019885">
    <property type="entry name" value="Tscrpt_reg_HTH_AsnC-type_CS"/>
</dbReference>
<feature type="domain" description="HTH asnC-type" evidence="4">
    <location>
        <begin position="11"/>
        <end position="72"/>
    </location>
</feature>
<dbReference type="Gene3D" id="1.10.10.10">
    <property type="entry name" value="Winged helix-like DNA-binding domain superfamily/Winged helix DNA-binding domain"/>
    <property type="match status" value="1"/>
</dbReference>
<dbReference type="KEGG" id="rpod:E0E05_05900"/>
<keyword evidence="1" id="KW-0805">Transcription regulation</keyword>
<dbReference type="InterPro" id="IPR000485">
    <property type="entry name" value="AsnC-type_HTH_dom"/>
</dbReference>
<keyword evidence="2" id="KW-0238">DNA-binding</keyword>
<dbReference type="SMART" id="SM00344">
    <property type="entry name" value="HTH_ASNC"/>
    <property type="match status" value="1"/>
</dbReference>
<dbReference type="AlphaFoldDB" id="A0A4P6UYQ0"/>
<dbReference type="PANTHER" id="PTHR30154">
    <property type="entry name" value="LEUCINE-RESPONSIVE REGULATORY PROTEIN"/>
    <property type="match status" value="1"/>
</dbReference>
<dbReference type="PROSITE" id="PS50956">
    <property type="entry name" value="HTH_ASNC_2"/>
    <property type="match status" value="1"/>
</dbReference>
<dbReference type="CDD" id="cd00090">
    <property type="entry name" value="HTH_ARSR"/>
    <property type="match status" value="1"/>
</dbReference>
<dbReference type="PRINTS" id="PR00033">
    <property type="entry name" value="HTHASNC"/>
</dbReference>
<name>A0A4P6UYQ0_9HYPH</name>
<dbReference type="InterPro" id="IPR011991">
    <property type="entry name" value="ArsR-like_HTH"/>
</dbReference>
<dbReference type="InterPro" id="IPR011008">
    <property type="entry name" value="Dimeric_a/b-barrel"/>
</dbReference>
<dbReference type="EMBL" id="CP036532">
    <property type="protein sequence ID" value="QBK30171.1"/>
    <property type="molecule type" value="Genomic_DNA"/>
</dbReference>
<accession>A0A4P6UYQ0</accession>
<proteinExistence type="predicted"/>